<feature type="chain" id="PRO_5038992199" description="Right handed beta helix domain-containing protein" evidence="1">
    <location>
        <begin position="30"/>
        <end position="670"/>
    </location>
</feature>
<dbReference type="Proteomes" id="UP000256709">
    <property type="component" value="Unassembled WGS sequence"/>
</dbReference>
<dbReference type="PROSITE" id="PS51318">
    <property type="entry name" value="TAT"/>
    <property type="match status" value="1"/>
</dbReference>
<proteinExistence type="predicted"/>
<dbReference type="InterPro" id="IPR011050">
    <property type="entry name" value="Pectin_lyase_fold/virulence"/>
</dbReference>
<organism evidence="2 3">
    <name type="scientific">Subtercola boreus</name>
    <dbReference type="NCBI Taxonomy" id="120213"/>
    <lineage>
        <taxon>Bacteria</taxon>
        <taxon>Bacillati</taxon>
        <taxon>Actinomycetota</taxon>
        <taxon>Actinomycetes</taxon>
        <taxon>Micrococcales</taxon>
        <taxon>Microbacteriaceae</taxon>
        <taxon>Subtercola</taxon>
    </lineage>
</organism>
<feature type="signal peptide" evidence="1">
    <location>
        <begin position="1"/>
        <end position="29"/>
    </location>
</feature>
<accession>A0A3E0W071</accession>
<dbReference type="SUPFAM" id="SSF51126">
    <property type="entry name" value="Pectin lyase-like"/>
    <property type="match status" value="1"/>
</dbReference>
<reference evidence="2 3" key="1">
    <citation type="submission" date="2017-04" db="EMBL/GenBank/DDBJ databases">
        <title>Comparative genome analysis of Subtercola boreus.</title>
        <authorList>
            <person name="Cho Y.-J."/>
            <person name="Cho A."/>
            <person name="Kim O.-S."/>
            <person name="Lee J.-I."/>
        </authorList>
    </citation>
    <scope>NUCLEOTIDE SEQUENCE [LARGE SCALE GENOMIC DNA]</scope>
    <source>
        <strain evidence="2 3">P27444</strain>
    </source>
</reference>
<dbReference type="Gene3D" id="2.60.40.2700">
    <property type="match status" value="2"/>
</dbReference>
<evidence type="ECO:0008006" key="4">
    <source>
        <dbReference type="Google" id="ProtNLM"/>
    </source>
</evidence>
<gene>
    <name evidence="2" type="ORF">B7R21_03710</name>
</gene>
<comment type="caution">
    <text evidence="2">The sequence shown here is derived from an EMBL/GenBank/DDBJ whole genome shotgun (WGS) entry which is preliminary data.</text>
</comment>
<protein>
    <recommendedName>
        <fullName evidence="4">Right handed beta helix domain-containing protein</fullName>
    </recommendedName>
</protein>
<sequence>MVVVLLSRRGFLVASGSSLLATWQIAATAGPAGAVMVRQSAPENADLARLSGTTNDAAPAIRSYLSGVSGSVTLSGDYVLDSVVEVPRAVTSLQLTAGTKLKVRGDHGALSRSGTIVYRDQLSTAMETKRSSITVDKPTKYVAGEYLLLAGDDAIPAARDRYGYLRRITSVSGSTVNIDKALPRAIRIKPRTALVTLAPSLKLWGSGEIFHLTPSLGRTPLVSFFAVDNPRVSGIDIHDNGATGVLVAHCKGGLIDCTIHDLLDDGETYFGYGVNVTGSTRAVVVRGTMTRVRHAVTTNSGPGIDVMGSAGEPEDCWFEPVAISCSDKSVDTHCLGWNTTIVPHITGGHGGVQVRADNTTIIGGEITGCSGPGISVNPLVAIAPRVSGTIIRNLKPSGTAILADSAIVATDIVIQDCYGTHIVLQSDSTVTSASIVAGGAIGVSFRGSNNTVTNIALGANVTTPFISSAGANNNIFTRATTAPTPLPASVNTAPPTISGTVQVGEQLSVTDGSWTVGPMTPAFTWRRNGVALSNATERTYHTYDVVSADAGAVLTVEVVVRRAGYQDGRAMTAGTVPVALGAALTPTTKPVLSGTAKPGQTLTVTRGVWSPAAQSTSCAWSKNGVPSGDTGTTYLVKTSDVGKTITATVTAKRTGYATATFAPTGKKVSA</sequence>
<dbReference type="AlphaFoldDB" id="A0A3E0W071"/>
<name>A0A3E0W071_9MICO</name>
<dbReference type="EMBL" id="NBXA01000007">
    <property type="protein sequence ID" value="RFA15149.1"/>
    <property type="molecule type" value="Genomic_DNA"/>
</dbReference>
<evidence type="ECO:0000313" key="3">
    <source>
        <dbReference type="Proteomes" id="UP000256709"/>
    </source>
</evidence>
<dbReference type="SMART" id="SM00710">
    <property type="entry name" value="PbH1"/>
    <property type="match status" value="3"/>
</dbReference>
<keyword evidence="1" id="KW-0732">Signal</keyword>
<evidence type="ECO:0000313" key="2">
    <source>
        <dbReference type="EMBL" id="RFA15149.1"/>
    </source>
</evidence>
<evidence type="ECO:0000256" key="1">
    <source>
        <dbReference type="SAM" id="SignalP"/>
    </source>
</evidence>
<dbReference type="InterPro" id="IPR006311">
    <property type="entry name" value="TAT_signal"/>
</dbReference>
<dbReference type="InterPro" id="IPR006626">
    <property type="entry name" value="PbH1"/>
</dbReference>